<dbReference type="STRING" id="1391653.AKJ08_3289"/>
<dbReference type="AlphaFoldDB" id="A0A0K1PHB7"/>
<evidence type="ECO:0000256" key="1">
    <source>
        <dbReference type="ARBA" id="ARBA00001947"/>
    </source>
</evidence>
<dbReference type="InterPro" id="IPR018497">
    <property type="entry name" value="Peptidase_M13_C"/>
</dbReference>
<keyword evidence="5" id="KW-0378">Hydrolase</keyword>
<keyword evidence="4" id="KW-0479">Metal-binding</keyword>
<feature type="domain" description="Peptidase M13 C-terminal" evidence="8">
    <location>
        <begin position="276"/>
        <end position="475"/>
    </location>
</feature>
<dbReference type="GO" id="GO:0005886">
    <property type="term" value="C:plasma membrane"/>
    <property type="evidence" value="ECO:0007669"/>
    <property type="project" value="TreeGrafter"/>
</dbReference>
<dbReference type="PROSITE" id="PS51885">
    <property type="entry name" value="NEPRILYSIN"/>
    <property type="match status" value="1"/>
</dbReference>
<evidence type="ECO:0000313" key="11">
    <source>
        <dbReference type="Proteomes" id="UP000055590"/>
    </source>
</evidence>
<dbReference type="KEGG" id="vin:AKJ08_3289"/>
<sequence>MAYMIHVARMMELAGAPADAAAASARTVMEIETALAEASMPRTERRDPYKVYHRLERKGLEKAAPRFDWNAYFKGLGHPGIEKINVAVPEFFAGFDQVLGTRGLADLKTYMRWQLVNSSAPALPEAFVQEDFAFRSSQLTGEEKILPRWKRCVAAVDGALGEALARPYVAETFGEQGKAVAKDLVGGIEGAFHSTLEGLEWMDEPTREQALEKLKKIENKIGYPEKWRSYDKLKVVKTSYLENRLAAARFESERDLHKIGRPLDRTEWYMSPPTVNAYYNALMNEMVFPAGILQSPFFAPNASTAANAGAIGMVMGHELTHGFDDKGRLFDADGNLRDWWTPAVSAAYTEKAQCVVEQYAGYTVLGEHLNGNLTLGENIADIGGLQTAWNAFAKRVPEANAPKDGGFTEGQQFFLSFAQSWCANRRDEYARMLVTVDPHSPPQYRVIGSVSNVPAFQEAFSCQTGSPMAPAKRCIVW</sequence>
<dbReference type="InterPro" id="IPR042089">
    <property type="entry name" value="Peptidase_M13_dom_2"/>
</dbReference>
<keyword evidence="3" id="KW-0645">Protease</keyword>
<evidence type="ECO:0000256" key="6">
    <source>
        <dbReference type="ARBA" id="ARBA00022833"/>
    </source>
</evidence>
<accession>A0A0K1PHB7</accession>
<protein>
    <submittedName>
        <fullName evidence="10">Metallopeptidase</fullName>
    </submittedName>
</protein>
<dbReference type="GO" id="GO:0004222">
    <property type="term" value="F:metalloendopeptidase activity"/>
    <property type="evidence" value="ECO:0007669"/>
    <property type="project" value="InterPro"/>
</dbReference>
<dbReference type="Proteomes" id="UP000055590">
    <property type="component" value="Chromosome"/>
</dbReference>
<name>A0A0K1PHB7_9BACT</name>
<dbReference type="InterPro" id="IPR000718">
    <property type="entry name" value="Peptidase_M13"/>
</dbReference>
<evidence type="ECO:0000256" key="4">
    <source>
        <dbReference type="ARBA" id="ARBA00022723"/>
    </source>
</evidence>
<comment type="cofactor">
    <cofactor evidence="1">
        <name>Zn(2+)</name>
        <dbReference type="ChEBI" id="CHEBI:29105"/>
    </cofactor>
</comment>
<keyword evidence="11" id="KW-1185">Reference proteome</keyword>
<dbReference type="EMBL" id="CP012332">
    <property type="protein sequence ID" value="AKU92902.1"/>
    <property type="molecule type" value="Genomic_DNA"/>
</dbReference>
<organism evidence="10 11">
    <name type="scientific">Vulgatibacter incomptus</name>
    <dbReference type="NCBI Taxonomy" id="1391653"/>
    <lineage>
        <taxon>Bacteria</taxon>
        <taxon>Pseudomonadati</taxon>
        <taxon>Myxococcota</taxon>
        <taxon>Myxococcia</taxon>
        <taxon>Myxococcales</taxon>
        <taxon>Cystobacterineae</taxon>
        <taxon>Vulgatibacteraceae</taxon>
        <taxon>Vulgatibacter</taxon>
    </lineage>
</organism>
<proteinExistence type="inferred from homology"/>
<dbReference type="SUPFAM" id="SSF55486">
    <property type="entry name" value="Metalloproteases ('zincins'), catalytic domain"/>
    <property type="match status" value="1"/>
</dbReference>
<evidence type="ECO:0000256" key="7">
    <source>
        <dbReference type="ARBA" id="ARBA00023049"/>
    </source>
</evidence>
<dbReference type="Pfam" id="PF01431">
    <property type="entry name" value="Peptidase_M13"/>
    <property type="match status" value="1"/>
</dbReference>
<dbReference type="Gene3D" id="1.10.1380.10">
    <property type="entry name" value="Neutral endopeptidase , domain2"/>
    <property type="match status" value="1"/>
</dbReference>
<evidence type="ECO:0000256" key="3">
    <source>
        <dbReference type="ARBA" id="ARBA00022670"/>
    </source>
</evidence>
<dbReference type="Pfam" id="PF05649">
    <property type="entry name" value="Peptidase_M13_N"/>
    <property type="match status" value="1"/>
</dbReference>
<dbReference type="PANTHER" id="PTHR11733:SF167">
    <property type="entry name" value="FI17812P1-RELATED"/>
    <property type="match status" value="1"/>
</dbReference>
<evidence type="ECO:0000259" key="8">
    <source>
        <dbReference type="Pfam" id="PF01431"/>
    </source>
</evidence>
<dbReference type="GO" id="GO:0016485">
    <property type="term" value="P:protein processing"/>
    <property type="evidence" value="ECO:0007669"/>
    <property type="project" value="TreeGrafter"/>
</dbReference>
<feature type="domain" description="Peptidase M13 N-terminal" evidence="9">
    <location>
        <begin position="2"/>
        <end position="224"/>
    </location>
</feature>
<dbReference type="GO" id="GO:0046872">
    <property type="term" value="F:metal ion binding"/>
    <property type="evidence" value="ECO:0007669"/>
    <property type="project" value="UniProtKB-KW"/>
</dbReference>
<evidence type="ECO:0000259" key="9">
    <source>
        <dbReference type="Pfam" id="PF05649"/>
    </source>
</evidence>
<dbReference type="CDD" id="cd08662">
    <property type="entry name" value="M13"/>
    <property type="match status" value="1"/>
</dbReference>
<dbReference type="Gene3D" id="3.40.390.10">
    <property type="entry name" value="Collagenase (Catalytic Domain)"/>
    <property type="match status" value="1"/>
</dbReference>
<evidence type="ECO:0000313" key="10">
    <source>
        <dbReference type="EMBL" id="AKU92902.1"/>
    </source>
</evidence>
<evidence type="ECO:0000256" key="2">
    <source>
        <dbReference type="ARBA" id="ARBA00007357"/>
    </source>
</evidence>
<dbReference type="PATRIC" id="fig|1391653.3.peg.3435"/>
<dbReference type="InterPro" id="IPR024079">
    <property type="entry name" value="MetalloPept_cat_dom_sf"/>
</dbReference>
<dbReference type="InterPro" id="IPR008753">
    <property type="entry name" value="Peptidase_M13_N"/>
</dbReference>
<keyword evidence="7" id="KW-0482">Metalloprotease</keyword>
<dbReference type="PRINTS" id="PR00786">
    <property type="entry name" value="NEPRILYSIN"/>
</dbReference>
<keyword evidence="6" id="KW-0862">Zinc</keyword>
<evidence type="ECO:0000256" key="5">
    <source>
        <dbReference type="ARBA" id="ARBA00022801"/>
    </source>
</evidence>
<reference evidence="10 11" key="1">
    <citation type="submission" date="2015-08" db="EMBL/GenBank/DDBJ databases">
        <authorList>
            <person name="Babu N.S."/>
            <person name="Beckwith C.J."/>
            <person name="Beseler K.G."/>
            <person name="Brison A."/>
            <person name="Carone J.V."/>
            <person name="Caskin T.P."/>
            <person name="Diamond M."/>
            <person name="Durham M.E."/>
            <person name="Foxe J.M."/>
            <person name="Go M."/>
            <person name="Henderson B.A."/>
            <person name="Jones I.B."/>
            <person name="McGettigan J.A."/>
            <person name="Micheletti S.J."/>
            <person name="Nasrallah M.E."/>
            <person name="Ortiz D."/>
            <person name="Piller C.R."/>
            <person name="Privatt S.R."/>
            <person name="Schneider S.L."/>
            <person name="Sharp S."/>
            <person name="Smith T.C."/>
            <person name="Stanton J.D."/>
            <person name="Ullery H.E."/>
            <person name="Wilson R.J."/>
            <person name="Serrano M.G."/>
            <person name="Buck G."/>
            <person name="Lee V."/>
            <person name="Wang Y."/>
            <person name="Carvalho R."/>
            <person name="Voegtly L."/>
            <person name="Shi R."/>
            <person name="Duckworth R."/>
            <person name="Johnson A."/>
            <person name="Loviza R."/>
            <person name="Walstead R."/>
            <person name="Shah Z."/>
            <person name="Kiflezghi M."/>
            <person name="Wade K."/>
            <person name="Ball S.L."/>
            <person name="Bradley K.W."/>
            <person name="Asai D.J."/>
            <person name="Bowman C.A."/>
            <person name="Russell D.A."/>
            <person name="Pope W.H."/>
            <person name="Jacobs-Sera D."/>
            <person name="Hendrix R.W."/>
            <person name="Hatfull G.F."/>
        </authorList>
    </citation>
    <scope>NUCLEOTIDE SEQUENCE [LARGE SCALE GENOMIC DNA]</scope>
    <source>
        <strain evidence="10 11">DSM 27710</strain>
    </source>
</reference>
<dbReference type="PANTHER" id="PTHR11733">
    <property type="entry name" value="ZINC METALLOPROTEASE FAMILY M13 NEPRILYSIN-RELATED"/>
    <property type="match status" value="1"/>
</dbReference>
<comment type="similarity">
    <text evidence="2">Belongs to the peptidase M13 family.</text>
</comment>
<gene>
    <name evidence="10" type="ORF">AKJ08_3289</name>
</gene>